<dbReference type="Proteomes" id="UP000286928">
    <property type="component" value="Unassembled WGS sequence"/>
</dbReference>
<organism evidence="12 13">
    <name type="scientific">Thermus scotoductus</name>
    <dbReference type="NCBI Taxonomy" id="37636"/>
    <lineage>
        <taxon>Bacteria</taxon>
        <taxon>Thermotogati</taxon>
        <taxon>Deinococcota</taxon>
        <taxon>Deinococci</taxon>
        <taxon>Thermales</taxon>
        <taxon>Thermaceae</taxon>
        <taxon>Thermus</taxon>
    </lineage>
</organism>
<dbReference type="InterPro" id="IPR050928">
    <property type="entry name" value="ATP-dep_Zn_Metalloprotease"/>
</dbReference>
<dbReference type="GO" id="GO:0051301">
    <property type="term" value="P:cell division"/>
    <property type="evidence" value="ECO:0007669"/>
    <property type="project" value="UniProtKB-KW"/>
</dbReference>
<keyword evidence="7" id="KW-0067">ATP-binding</keyword>
<evidence type="ECO:0000256" key="2">
    <source>
        <dbReference type="ARBA" id="ARBA00022670"/>
    </source>
</evidence>
<dbReference type="FunFam" id="1.20.58.760:FF:000001">
    <property type="entry name" value="ATP-dependent zinc metalloprotease FtsH"/>
    <property type="match status" value="1"/>
</dbReference>
<protein>
    <submittedName>
        <fullName evidence="12">Cell division protein FtsH</fullName>
    </submittedName>
</protein>
<feature type="non-terminal residue" evidence="12">
    <location>
        <position position="1"/>
    </location>
</feature>
<evidence type="ECO:0000256" key="7">
    <source>
        <dbReference type="ARBA" id="ARBA00022840"/>
    </source>
</evidence>
<dbReference type="PANTHER" id="PTHR43655:SF2">
    <property type="entry name" value="AFG3 LIKE MATRIX AAA PEPTIDASE SUBUNIT 2, ISOFORM A"/>
    <property type="match status" value="1"/>
</dbReference>
<keyword evidence="5" id="KW-0378">Hydrolase</keyword>
<keyword evidence="2" id="KW-0645">Protease</keyword>
<evidence type="ECO:0000259" key="11">
    <source>
        <dbReference type="Pfam" id="PF01434"/>
    </source>
</evidence>
<name>A0A430SBK5_THESC</name>
<keyword evidence="3" id="KW-0479">Metal-binding</keyword>
<evidence type="ECO:0000313" key="13">
    <source>
        <dbReference type="Proteomes" id="UP000286928"/>
    </source>
</evidence>
<feature type="region of interest" description="Disordered" evidence="10">
    <location>
        <begin position="175"/>
        <end position="207"/>
    </location>
</feature>
<keyword evidence="9" id="KW-0175">Coiled coil</keyword>
<dbReference type="GO" id="GO:0046872">
    <property type="term" value="F:metal ion binding"/>
    <property type="evidence" value="ECO:0007669"/>
    <property type="project" value="UniProtKB-KW"/>
</dbReference>
<dbReference type="PANTHER" id="PTHR43655">
    <property type="entry name" value="ATP-DEPENDENT PROTEASE"/>
    <property type="match status" value="1"/>
</dbReference>
<dbReference type="InterPro" id="IPR000642">
    <property type="entry name" value="Peptidase_M41"/>
</dbReference>
<keyword evidence="6" id="KW-0862">Zinc</keyword>
<evidence type="ECO:0000256" key="10">
    <source>
        <dbReference type="SAM" id="MobiDB-lite"/>
    </source>
</evidence>
<evidence type="ECO:0000256" key="4">
    <source>
        <dbReference type="ARBA" id="ARBA00022741"/>
    </source>
</evidence>
<sequence>EAGHALAAHFLEHADGVHKVTIVPRGRALGFMMPRREDMLHWSRKRLLDQIAVALAGRAAEELVFEDVTTGAENDFRQATELARRMITEWGMHPEFGPVAYAVREDTYLGGYDVRQYSEETAKRIDEAVRRLIEEQYARVKRLLAEKREVLERVAETLLERETLTAEEFQKVVEGLPLEEEKPQEREEKEAPRVVPKIKPGGALGGA</sequence>
<dbReference type="SUPFAM" id="SSF140990">
    <property type="entry name" value="FtsH protease domain-like"/>
    <property type="match status" value="1"/>
</dbReference>
<dbReference type="Gene3D" id="1.20.58.760">
    <property type="entry name" value="Peptidase M41"/>
    <property type="match status" value="1"/>
</dbReference>
<dbReference type="Pfam" id="PF01434">
    <property type="entry name" value="Peptidase_M41"/>
    <property type="match status" value="1"/>
</dbReference>
<dbReference type="GO" id="GO:0004222">
    <property type="term" value="F:metalloendopeptidase activity"/>
    <property type="evidence" value="ECO:0007669"/>
    <property type="project" value="InterPro"/>
</dbReference>
<proteinExistence type="predicted"/>
<dbReference type="GO" id="GO:0004176">
    <property type="term" value="F:ATP-dependent peptidase activity"/>
    <property type="evidence" value="ECO:0007669"/>
    <property type="project" value="InterPro"/>
</dbReference>
<evidence type="ECO:0000256" key="9">
    <source>
        <dbReference type="SAM" id="Coils"/>
    </source>
</evidence>
<evidence type="ECO:0000256" key="6">
    <source>
        <dbReference type="ARBA" id="ARBA00022833"/>
    </source>
</evidence>
<evidence type="ECO:0000256" key="3">
    <source>
        <dbReference type="ARBA" id="ARBA00022723"/>
    </source>
</evidence>
<evidence type="ECO:0000256" key="1">
    <source>
        <dbReference type="ARBA" id="ARBA00001947"/>
    </source>
</evidence>
<dbReference type="AlphaFoldDB" id="A0A430SBK5"/>
<keyword evidence="12" id="KW-0132">Cell division</keyword>
<keyword evidence="8" id="KW-0482">Metalloprotease</keyword>
<accession>A0A430SBK5</accession>
<gene>
    <name evidence="12" type="ORF">CSW33_03965</name>
</gene>
<comment type="caution">
    <text evidence="12">The sequence shown here is derived from an EMBL/GenBank/DDBJ whole genome shotgun (WGS) entry which is preliminary data.</text>
</comment>
<keyword evidence="12" id="KW-0131">Cell cycle</keyword>
<evidence type="ECO:0000313" key="12">
    <source>
        <dbReference type="EMBL" id="RTH33493.1"/>
    </source>
</evidence>
<dbReference type="InterPro" id="IPR037219">
    <property type="entry name" value="Peptidase_M41-like"/>
</dbReference>
<dbReference type="EMBL" id="PEMD01000092">
    <property type="protein sequence ID" value="RTH33493.1"/>
    <property type="molecule type" value="Genomic_DNA"/>
</dbReference>
<feature type="compositionally biased region" description="Basic and acidic residues" evidence="10">
    <location>
        <begin position="179"/>
        <end position="192"/>
    </location>
</feature>
<feature type="coiled-coil region" evidence="9">
    <location>
        <begin position="133"/>
        <end position="161"/>
    </location>
</feature>
<feature type="domain" description="Peptidase M41" evidence="11">
    <location>
        <begin position="1"/>
        <end position="172"/>
    </location>
</feature>
<comment type="cofactor">
    <cofactor evidence="1">
        <name>Zn(2+)</name>
        <dbReference type="ChEBI" id="CHEBI:29105"/>
    </cofactor>
</comment>
<dbReference type="GO" id="GO:0006508">
    <property type="term" value="P:proteolysis"/>
    <property type="evidence" value="ECO:0007669"/>
    <property type="project" value="UniProtKB-KW"/>
</dbReference>
<evidence type="ECO:0000256" key="8">
    <source>
        <dbReference type="ARBA" id="ARBA00023049"/>
    </source>
</evidence>
<reference evidence="12 13" key="1">
    <citation type="journal article" date="2019" name="Extremophiles">
        <title>Biogeography of thermophiles and predominance of Thermus scotoductus in domestic water heaters.</title>
        <authorList>
            <person name="Wilpiszeski R.L."/>
            <person name="Zhang Z."/>
            <person name="House C.H."/>
        </authorList>
    </citation>
    <scope>NUCLEOTIDE SEQUENCE [LARGE SCALE GENOMIC DNA]</scope>
    <source>
        <strain evidence="12 13">20_S20</strain>
    </source>
</reference>
<keyword evidence="4" id="KW-0547">Nucleotide-binding</keyword>
<evidence type="ECO:0000256" key="5">
    <source>
        <dbReference type="ARBA" id="ARBA00022801"/>
    </source>
</evidence>
<dbReference type="GO" id="GO:0005524">
    <property type="term" value="F:ATP binding"/>
    <property type="evidence" value="ECO:0007669"/>
    <property type="project" value="UniProtKB-KW"/>
</dbReference>